<dbReference type="OrthoDB" id="411841at2759"/>
<organism evidence="1 2">
    <name type="scientific">Triparma columacea</name>
    <dbReference type="NCBI Taxonomy" id="722753"/>
    <lineage>
        <taxon>Eukaryota</taxon>
        <taxon>Sar</taxon>
        <taxon>Stramenopiles</taxon>
        <taxon>Ochrophyta</taxon>
        <taxon>Bolidophyceae</taxon>
        <taxon>Parmales</taxon>
        <taxon>Triparmaceae</taxon>
        <taxon>Triparma</taxon>
    </lineage>
</organism>
<comment type="caution">
    <text evidence="1">The sequence shown here is derived from an EMBL/GenBank/DDBJ whole genome shotgun (WGS) entry which is preliminary data.</text>
</comment>
<name>A0A9W7GAW0_9STRA</name>
<keyword evidence="2" id="KW-1185">Reference proteome</keyword>
<dbReference type="EMBL" id="BRYA01000118">
    <property type="protein sequence ID" value="GMI40064.1"/>
    <property type="molecule type" value="Genomic_DNA"/>
</dbReference>
<dbReference type="Proteomes" id="UP001165065">
    <property type="component" value="Unassembled WGS sequence"/>
</dbReference>
<sequence>MPLVKLFTSPQLSKKVPLKSLQSAMCKIWGTTPSTTKLMVFEASSWTTHPYDEDVYVDIRAKATPSRTRDLVLDNMGDIQKAFKEHGLVANVRLEVYDGPDYFHVPPPSSP</sequence>
<evidence type="ECO:0000313" key="1">
    <source>
        <dbReference type="EMBL" id="GMI40064.1"/>
    </source>
</evidence>
<accession>A0A9W7GAW0</accession>
<proteinExistence type="predicted"/>
<dbReference type="AlphaFoldDB" id="A0A9W7GAW0"/>
<protein>
    <submittedName>
        <fullName evidence="1">Uncharacterized protein</fullName>
    </submittedName>
</protein>
<reference evidence="2" key="1">
    <citation type="journal article" date="2023" name="Commun. Biol.">
        <title>Genome analysis of Parmales, the sister group of diatoms, reveals the evolutionary specialization of diatoms from phago-mixotrophs to photoautotrophs.</title>
        <authorList>
            <person name="Ban H."/>
            <person name="Sato S."/>
            <person name="Yoshikawa S."/>
            <person name="Yamada K."/>
            <person name="Nakamura Y."/>
            <person name="Ichinomiya M."/>
            <person name="Sato N."/>
            <person name="Blanc-Mathieu R."/>
            <person name="Endo H."/>
            <person name="Kuwata A."/>
            <person name="Ogata H."/>
        </authorList>
    </citation>
    <scope>NUCLEOTIDE SEQUENCE [LARGE SCALE GENOMIC DNA]</scope>
</reference>
<evidence type="ECO:0000313" key="2">
    <source>
        <dbReference type="Proteomes" id="UP001165065"/>
    </source>
</evidence>
<gene>
    <name evidence="1" type="ORF">TrCOL_g934</name>
</gene>